<evidence type="ECO:0000313" key="1">
    <source>
        <dbReference type="EMBL" id="OWQ86338.1"/>
    </source>
</evidence>
<gene>
    <name evidence="1" type="ORF">CDN99_21140</name>
</gene>
<dbReference type="OrthoDB" id="9150356at2"/>
<reference evidence="1 2" key="1">
    <citation type="journal article" date="2008" name="Int. J. Syst. Evol. Microbiol.">
        <title>Description of Roseateles aquatilis sp. nov. and Roseateles terrae sp. nov., in the class Betaproteobacteria, and emended description of the genus Roseateles.</title>
        <authorList>
            <person name="Gomila M."/>
            <person name="Bowien B."/>
            <person name="Falsen E."/>
            <person name="Moore E.R."/>
            <person name="Lalucat J."/>
        </authorList>
    </citation>
    <scope>NUCLEOTIDE SEQUENCE [LARGE SCALE GENOMIC DNA]</scope>
    <source>
        <strain evidence="1 2">CCUG 48205</strain>
    </source>
</reference>
<dbReference type="EMBL" id="NIOF01000011">
    <property type="protein sequence ID" value="OWQ86338.1"/>
    <property type="molecule type" value="Genomic_DNA"/>
</dbReference>
<dbReference type="Proteomes" id="UP000197468">
    <property type="component" value="Unassembled WGS sequence"/>
</dbReference>
<accession>A0A246J158</accession>
<keyword evidence="2" id="KW-1185">Reference proteome</keyword>
<name>A0A246J158_9BURK</name>
<sequence>MDHSSDTSQQPSAAPTPVAGAVVSQRRRRFIQAGVVPVGLTLASRPVMAWHCNTTSAWGSAVLRNGGASVQARASAAVLNNTECWTVANWVGNSVRSAVSSATPWSFVVARWFNTGPSNTRTVAYAQANLTVAMVFPGGLNGVSVNNSAKVTQVFGNSSSMGTLMLVARLNTLFAGHNVAQCVVSSNGADQLVNMASQGPGVFKPTNSTGAAWSSDDFKRYLTENYLVS</sequence>
<dbReference type="AlphaFoldDB" id="A0A246J158"/>
<protein>
    <submittedName>
        <fullName evidence="1">Uncharacterized protein</fullName>
    </submittedName>
</protein>
<dbReference type="RefSeq" id="WP_088386885.1">
    <property type="nucleotide sequence ID" value="NZ_NIOF01000011.1"/>
</dbReference>
<organism evidence="1 2">
    <name type="scientific">Roseateles aquatilis</name>
    <dbReference type="NCBI Taxonomy" id="431061"/>
    <lineage>
        <taxon>Bacteria</taxon>
        <taxon>Pseudomonadati</taxon>
        <taxon>Pseudomonadota</taxon>
        <taxon>Betaproteobacteria</taxon>
        <taxon>Burkholderiales</taxon>
        <taxon>Sphaerotilaceae</taxon>
        <taxon>Roseateles</taxon>
    </lineage>
</organism>
<comment type="caution">
    <text evidence="1">The sequence shown here is derived from an EMBL/GenBank/DDBJ whole genome shotgun (WGS) entry which is preliminary data.</text>
</comment>
<evidence type="ECO:0000313" key="2">
    <source>
        <dbReference type="Proteomes" id="UP000197468"/>
    </source>
</evidence>
<proteinExistence type="predicted"/>